<sequence>MNFFNKNKKINLKKIILLITSVFLILINFKINNIFSMKSEKDLKKENENTINNNNLKDDTDYQFFKKKVLDPAKEKNNNNLKEGLAYFLNLMGIDGFKKEAEDLIKNYLKENIKKLNDSSEKFFESFTSTNNNLKDDTDYQFYKKEVLDKFETKQYEIFKEKIIDFIISPDTTEDKIKYALNQLVDECVNHNEEIIDKLSETFFDWE</sequence>
<protein>
    <submittedName>
        <fullName evidence="2">Uncharacterized protein</fullName>
    </submittedName>
</protein>
<keyword evidence="1" id="KW-0472">Membrane</keyword>
<keyword evidence="1" id="KW-0812">Transmembrane</keyword>
<accession>Q2NIE4</accession>
<dbReference type="RefSeq" id="WP_011412959.1">
    <property type="nucleotide sequence ID" value="NC_007719.1"/>
</dbReference>
<keyword evidence="1" id="KW-1133">Transmembrane helix</keyword>
<keyword evidence="2" id="KW-0614">Plasmid</keyword>
<organism evidence="2 3">
    <name type="scientific">Aster yellows witches'-broom phytoplasma (strain AYWB)</name>
    <dbReference type="NCBI Taxonomy" id="322098"/>
    <lineage>
        <taxon>Bacteria</taxon>
        <taxon>Bacillati</taxon>
        <taxon>Mycoplasmatota</taxon>
        <taxon>Mollicutes</taxon>
        <taxon>Acholeplasmatales</taxon>
        <taxon>Acholeplasmataceae</taxon>
        <taxon>Candidatus Phytoplasma</taxon>
        <taxon>16SrI (Aster yellows group)</taxon>
    </lineage>
</organism>
<geneLocation type="plasmid" evidence="2 3">
    <name>pAYWB-III</name>
</geneLocation>
<reference evidence="2 3" key="1">
    <citation type="journal article" date="2006" name="J. Bacteriol.">
        <title>Living with genome instability: the adaptation of phytoplasmas to diverse environments of their insect and plant hosts.</title>
        <authorList>
            <person name="Bai X."/>
            <person name="Zhang J."/>
            <person name="Ewing A."/>
            <person name="Miller S.A."/>
            <person name="Jancso Radek A."/>
            <person name="Shevchenko D.V."/>
            <person name="Tsukerman K."/>
            <person name="Walunas T."/>
            <person name="Lapidus A."/>
            <person name="Campbell J.W."/>
            <person name="Hogenhout S.A."/>
        </authorList>
    </citation>
    <scope>NUCLEOTIDE SEQUENCE [LARGE SCALE GENOMIC DNA]</scope>
    <source>
        <strain evidence="2 3">AYWB</strain>
    </source>
</reference>
<dbReference type="KEGG" id="ayw:AYWB_pIII02"/>
<dbReference type="EMBL" id="CP000064">
    <property type="protein sequence ID" value="ABC65799.1"/>
    <property type="molecule type" value="Genomic_DNA"/>
</dbReference>
<dbReference type="HOGENOM" id="CLU_1324216_0_0_14"/>
<evidence type="ECO:0000256" key="1">
    <source>
        <dbReference type="SAM" id="Phobius"/>
    </source>
</evidence>
<proteinExistence type="predicted"/>
<name>Q2NIE4_AYWBP</name>
<feature type="transmembrane region" description="Helical" evidence="1">
    <location>
        <begin position="15"/>
        <end position="35"/>
    </location>
</feature>
<gene>
    <name evidence="2" type="ordered locus">AYWB_pIII02</name>
</gene>
<dbReference type="Proteomes" id="UP000001934">
    <property type="component" value="Plasmid pAYWB-III"/>
</dbReference>
<keyword evidence="3" id="KW-1185">Reference proteome</keyword>
<dbReference type="AlphaFoldDB" id="Q2NIE4"/>
<evidence type="ECO:0000313" key="2">
    <source>
        <dbReference type="EMBL" id="ABC65799.1"/>
    </source>
</evidence>
<evidence type="ECO:0000313" key="3">
    <source>
        <dbReference type="Proteomes" id="UP000001934"/>
    </source>
</evidence>